<proteinExistence type="inferred from homology"/>
<dbReference type="EMBL" id="JAAMPC010000009">
    <property type="protein sequence ID" value="KAG2295077.1"/>
    <property type="molecule type" value="Genomic_DNA"/>
</dbReference>
<evidence type="ECO:0000256" key="1">
    <source>
        <dbReference type="ARBA" id="ARBA00025793"/>
    </source>
</evidence>
<keyword evidence="4" id="KW-0812">Transmembrane</keyword>
<organism evidence="6 7">
    <name type="scientific">Brassica carinata</name>
    <name type="common">Ethiopian mustard</name>
    <name type="synonym">Abyssinian cabbage</name>
    <dbReference type="NCBI Taxonomy" id="52824"/>
    <lineage>
        <taxon>Eukaryota</taxon>
        <taxon>Viridiplantae</taxon>
        <taxon>Streptophyta</taxon>
        <taxon>Embryophyta</taxon>
        <taxon>Tracheophyta</taxon>
        <taxon>Spermatophyta</taxon>
        <taxon>Magnoliopsida</taxon>
        <taxon>eudicotyledons</taxon>
        <taxon>Gunneridae</taxon>
        <taxon>Pentapetalae</taxon>
        <taxon>rosids</taxon>
        <taxon>malvids</taxon>
        <taxon>Brassicales</taxon>
        <taxon>Brassicaceae</taxon>
        <taxon>Brassiceae</taxon>
        <taxon>Brassica</taxon>
    </lineage>
</organism>
<keyword evidence="7" id="KW-1185">Reference proteome</keyword>
<evidence type="ECO:0000256" key="2">
    <source>
        <dbReference type="RuleBase" id="RU361260"/>
    </source>
</evidence>
<dbReference type="Proteomes" id="UP000886595">
    <property type="component" value="Unassembled WGS sequence"/>
</dbReference>
<dbReference type="Pfam" id="PF02181">
    <property type="entry name" value="FH2"/>
    <property type="match status" value="1"/>
</dbReference>
<dbReference type="InterPro" id="IPR042201">
    <property type="entry name" value="FH2_Formin_sf"/>
</dbReference>
<feature type="compositionally biased region" description="Pro residues" evidence="3">
    <location>
        <begin position="454"/>
        <end position="464"/>
    </location>
</feature>
<feature type="domain" description="FH2" evidence="5">
    <location>
        <begin position="669"/>
        <end position="1035"/>
    </location>
</feature>
<feature type="compositionally biased region" description="Polar residues" evidence="3">
    <location>
        <begin position="52"/>
        <end position="65"/>
    </location>
</feature>
<feature type="transmembrane region" description="Helical" evidence="4">
    <location>
        <begin position="409"/>
        <end position="431"/>
    </location>
</feature>
<evidence type="ECO:0000259" key="5">
    <source>
        <dbReference type="PROSITE" id="PS51444"/>
    </source>
</evidence>
<reference evidence="6 7" key="1">
    <citation type="submission" date="2020-02" db="EMBL/GenBank/DDBJ databases">
        <authorList>
            <person name="Ma Q."/>
            <person name="Huang Y."/>
            <person name="Song X."/>
            <person name="Pei D."/>
        </authorList>
    </citation>
    <scope>NUCLEOTIDE SEQUENCE [LARGE SCALE GENOMIC DNA]</scope>
    <source>
        <strain evidence="6">Sxm20200214</strain>
        <tissue evidence="6">Leaf</tissue>
    </source>
</reference>
<feature type="compositionally biased region" description="Pro residues" evidence="3">
    <location>
        <begin position="645"/>
        <end position="663"/>
    </location>
</feature>
<sequence>MATSGGSPPKPWEQEGNNNNTSGPKPFRPPSNTSTADSVEASGTANPGELVSSVNRTNTAATMNGLTRPVPSRPWEQQQTYGSTYGGGYGSNVGMNSGYGSGTYGSGLGGYGSSYGGGMYGGSSMYNRGGYGGGGGGMYGSSGMYGGGGMYTSSFGGGYGMGMGTGMGMGMGMSPYGGQDPNDPFNQPPSPPGFWISFLRVMQGAVNFFGRVAMLIDQNTQAFHMFMSALLQLFDRGGMLYGELARFVLRMLGVRTKPRKMQQPPQGPNGLPLPHQPHGNQNYIEGPKGGAAPGGGGGGWDNVWDSARIAEHTMKGLRYVIIIFSMLSYASSRLSCASPPTLTRRHLSQAPVTGGLPFFPAYGSPSPPSPPPPTPLPPPPAPADLTFPANISALVLPSSPKQHTASRTLLIPVISAVLAAATAIILALFLYGRWRVQTRRHESKNLASENNPPEQAPPPCPPPRNTTENKLSVVSASASGSRFVKPESPEISPLPPLPSRSFLKEEEEDDDFYSPQASLASKEQRKNPYSNFSPSPSSASVSPASPERQVRNNKRAFTFWNQSIGFPRVSSASTSPERGVIKTPDAYARSSMHSSVSTTPERFFPKVLETSPPRWNDLSRNVKSLFLSRETELDSAEQCRSAAVHPPPRRPPPPTPVPPPLAPPSQSFMAQKLSSSELPQSCCWEETTERPKPKTKPLPFRPSSCRKNTWDSTKFNSLNVNPKQRSLSCDLPMLNQESRVLDPRKCQSVALLLTRLDLTTNDVLQALQDGHYEALGVELLESLSRIAPSEEEEKKLKSYSDVKLAPPERFLQELLNVPFVFKRADALLSVATFGSKIQHLKQSFSVIQAACEELRNTKTLLKLLEAVFERGTNSLEALFELVGRTNILHSVVHNIIESEGIKGLQAVGSLSLVLVDVKKAAEMDYGVLRSQVFEIYQGVKKVSEVLLLLNGENGDGEEQEWWAFRESMTRFLETAVEEIKKIETIEGCVVSAVKEVTEYFHGDSAKEEAQVLRVFVVVRDFLCILDDVCKEMDAS</sequence>
<dbReference type="PROSITE" id="PS51444">
    <property type="entry name" value="FH2"/>
    <property type="match status" value="1"/>
</dbReference>
<dbReference type="PANTHER" id="PTHR23213:SF374">
    <property type="entry name" value="FORMIN-LIKE PROTEIN"/>
    <property type="match status" value="1"/>
</dbReference>
<keyword evidence="4" id="KW-0472">Membrane</keyword>
<keyword evidence="4" id="KW-1133">Transmembrane helix</keyword>
<feature type="compositionally biased region" description="Polar residues" evidence="3">
    <location>
        <begin position="465"/>
        <end position="480"/>
    </location>
</feature>
<protein>
    <recommendedName>
        <fullName evidence="2">Formin-like protein</fullName>
    </recommendedName>
</protein>
<accession>A0A8X7RW01</accession>
<dbReference type="GO" id="GO:0045010">
    <property type="term" value="P:actin nucleation"/>
    <property type="evidence" value="ECO:0007669"/>
    <property type="project" value="InterPro"/>
</dbReference>
<dbReference type="OrthoDB" id="1104827at2759"/>
<feature type="compositionally biased region" description="Pro residues" evidence="3">
    <location>
        <begin position="365"/>
        <end position="382"/>
    </location>
</feature>
<dbReference type="Gene3D" id="1.20.58.2220">
    <property type="entry name" value="Formin, FH2 domain"/>
    <property type="match status" value="2"/>
</dbReference>
<comment type="caution">
    <text evidence="6">The sequence shown here is derived from an EMBL/GenBank/DDBJ whole genome shotgun (WGS) entry which is preliminary data.</text>
</comment>
<gene>
    <name evidence="6" type="ORF">Bca52824_041746</name>
</gene>
<feature type="region of interest" description="Disordered" evidence="3">
    <location>
        <begin position="442"/>
        <end position="554"/>
    </location>
</feature>
<dbReference type="InterPro" id="IPR027643">
    <property type="entry name" value="Formin-like_plant"/>
</dbReference>
<feature type="compositionally biased region" description="Polar residues" evidence="3">
    <location>
        <begin position="665"/>
        <end position="679"/>
    </location>
</feature>
<feature type="compositionally biased region" description="Polar residues" evidence="3">
    <location>
        <begin position="30"/>
        <end position="45"/>
    </location>
</feature>
<feature type="region of interest" description="Disordered" evidence="3">
    <location>
        <begin position="358"/>
        <end position="383"/>
    </location>
</feature>
<evidence type="ECO:0000256" key="4">
    <source>
        <dbReference type="SAM" id="Phobius"/>
    </source>
</evidence>
<dbReference type="InterPro" id="IPR015425">
    <property type="entry name" value="FH2_Formin"/>
</dbReference>
<feature type="compositionally biased region" description="Low complexity" evidence="3">
    <location>
        <begin position="533"/>
        <end position="546"/>
    </location>
</feature>
<evidence type="ECO:0000313" key="7">
    <source>
        <dbReference type="Proteomes" id="UP000886595"/>
    </source>
</evidence>
<dbReference type="PANTHER" id="PTHR23213">
    <property type="entry name" value="FORMIN-RELATED"/>
    <property type="match status" value="1"/>
</dbReference>
<comment type="similarity">
    <text evidence="1">Belongs to the formin-like family. Class-I subfamily.</text>
</comment>
<feature type="region of interest" description="Disordered" evidence="3">
    <location>
        <begin position="1"/>
        <end position="87"/>
    </location>
</feature>
<feature type="region of interest" description="Disordered" evidence="3">
    <location>
        <begin position="633"/>
        <end position="703"/>
    </location>
</feature>
<dbReference type="SMART" id="SM00498">
    <property type="entry name" value="FH2"/>
    <property type="match status" value="1"/>
</dbReference>
<name>A0A8X7RW01_BRACI</name>
<evidence type="ECO:0000313" key="6">
    <source>
        <dbReference type="EMBL" id="KAG2295077.1"/>
    </source>
</evidence>
<feature type="compositionally biased region" description="Polar residues" evidence="3">
    <location>
        <begin position="515"/>
        <end position="532"/>
    </location>
</feature>
<dbReference type="AlphaFoldDB" id="A0A8X7RW01"/>
<evidence type="ECO:0000256" key="3">
    <source>
        <dbReference type="SAM" id="MobiDB-lite"/>
    </source>
</evidence>
<dbReference type="SUPFAM" id="SSF101447">
    <property type="entry name" value="Formin homology 2 domain (FH2 domain)"/>
    <property type="match status" value="1"/>
</dbReference>
<dbReference type="GO" id="GO:0051015">
    <property type="term" value="F:actin filament binding"/>
    <property type="evidence" value="ECO:0007669"/>
    <property type="project" value="InterPro"/>
</dbReference>